<dbReference type="GO" id="GO:0005737">
    <property type="term" value="C:cytoplasm"/>
    <property type="evidence" value="ECO:0007669"/>
    <property type="project" value="UniProtKB-ARBA"/>
</dbReference>
<dbReference type="PANTHER" id="PTHR46491:SF3">
    <property type="entry name" value="CDGSH IRON-SULFUR DOMAIN-CONTAINING PROTEIN 3, MITOCHONDRIAL"/>
    <property type="match status" value="1"/>
</dbReference>
<dbReference type="eggNOG" id="COG3369">
    <property type="taxonomic scope" value="Bacteria"/>
</dbReference>
<dbReference type="Gene3D" id="3.40.5.90">
    <property type="entry name" value="CDGSH iron-sulfur domain, mitoNEET-type"/>
    <property type="match status" value="2"/>
</dbReference>
<comment type="caution">
    <text evidence="6">The sequence shown here is derived from an EMBL/GenBank/DDBJ whole genome shotgun (WGS) entry which is preliminary data.</text>
</comment>
<evidence type="ECO:0000256" key="4">
    <source>
        <dbReference type="ARBA" id="ARBA00023014"/>
    </source>
</evidence>
<proteinExistence type="predicted"/>
<dbReference type="PATRIC" id="fig|742725.3.peg.1921"/>
<dbReference type="HOGENOM" id="CLU_1233392_0_0_10"/>
<evidence type="ECO:0000313" key="6">
    <source>
        <dbReference type="EMBL" id="EHB91777.1"/>
    </source>
</evidence>
<keyword evidence="7" id="KW-1185">Reference proteome</keyword>
<dbReference type="EMBL" id="ADLD01000013">
    <property type="protein sequence ID" value="EHB91777.1"/>
    <property type="molecule type" value="Genomic_DNA"/>
</dbReference>
<dbReference type="InterPro" id="IPR052950">
    <property type="entry name" value="CISD"/>
</dbReference>
<feature type="domain" description="Iron-binding zinc finger CDGSH type" evidence="5">
    <location>
        <begin position="52"/>
        <end position="87"/>
    </location>
</feature>
<evidence type="ECO:0000313" key="7">
    <source>
        <dbReference type="Proteomes" id="UP000006008"/>
    </source>
</evidence>
<gene>
    <name evidence="6" type="ORF">HMPREF9450_01826</name>
</gene>
<dbReference type="PIRSF" id="PIRSF009180">
    <property type="entry name" value="UCP009180"/>
    <property type="match status" value="1"/>
</dbReference>
<dbReference type="InterPro" id="IPR010693">
    <property type="entry name" value="Divergent_4Fe-4S_mono-cluster"/>
</dbReference>
<reference evidence="6 7" key="1">
    <citation type="submission" date="2011-08" db="EMBL/GenBank/DDBJ databases">
        <title>The Genome Sequence of Alistipes indistinctus YIT 12060.</title>
        <authorList>
            <consortium name="The Broad Institute Genome Sequencing Platform"/>
            <person name="Earl A."/>
            <person name="Ward D."/>
            <person name="Feldgarden M."/>
            <person name="Gevers D."/>
            <person name="Morotomi M."/>
            <person name="Young S.K."/>
            <person name="Zeng Q."/>
            <person name="Gargeya S."/>
            <person name="Fitzgerald M."/>
            <person name="Haas B."/>
            <person name="Abouelleil A."/>
            <person name="Alvarado L."/>
            <person name="Arachchi H.M."/>
            <person name="Berlin A."/>
            <person name="Brown A."/>
            <person name="Chapman S.B."/>
            <person name="Chen Z."/>
            <person name="Dunbar C."/>
            <person name="Freedman E."/>
            <person name="Gearin G."/>
            <person name="Gellesch M."/>
            <person name="Goldberg J."/>
            <person name="Griggs A."/>
            <person name="Gujja S."/>
            <person name="Heiman D."/>
            <person name="Howarth C."/>
            <person name="Larson L."/>
            <person name="Lui A."/>
            <person name="MacDonald P.J.P."/>
            <person name="Montmayeur A."/>
            <person name="Murphy C."/>
            <person name="Neiman D."/>
            <person name="Pearson M."/>
            <person name="Priest M."/>
            <person name="Roberts A."/>
            <person name="Saif S."/>
            <person name="Shea T."/>
            <person name="Shenoy N."/>
            <person name="Sisk P."/>
            <person name="Stolte C."/>
            <person name="Sykes S."/>
            <person name="Wortman J."/>
            <person name="Nusbaum C."/>
            <person name="Birren B."/>
        </authorList>
    </citation>
    <scope>NUCLEOTIDE SEQUENCE [LARGE SCALE GENOMIC DNA]</scope>
    <source>
        <strain evidence="6 7">YIT 12060</strain>
    </source>
</reference>
<dbReference type="OrthoDB" id="9795032at2"/>
<dbReference type="GO" id="GO:0051537">
    <property type="term" value="F:2 iron, 2 sulfur cluster binding"/>
    <property type="evidence" value="ECO:0007669"/>
    <property type="project" value="UniProtKB-KW"/>
</dbReference>
<dbReference type="Pfam" id="PF06902">
    <property type="entry name" value="Fer4_19"/>
    <property type="match status" value="1"/>
</dbReference>
<evidence type="ECO:0000259" key="5">
    <source>
        <dbReference type="SMART" id="SM00704"/>
    </source>
</evidence>
<evidence type="ECO:0000256" key="1">
    <source>
        <dbReference type="ARBA" id="ARBA00022714"/>
    </source>
</evidence>
<keyword evidence="4" id="KW-0411">Iron-sulfur</keyword>
<dbReference type="PANTHER" id="PTHR46491">
    <property type="entry name" value="CDGSH IRON SULFUR DOMAIN PROTEIN HOMOLOG"/>
    <property type="match status" value="1"/>
</dbReference>
<keyword evidence="1" id="KW-0001">2Fe-2S</keyword>
<dbReference type="SMART" id="SM00704">
    <property type="entry name" value="ZnF_CDGSH"/>
    <property type="match status" value="2"/>
</dbReference>
<dbReference type="Proteomes" id="UP000006008">
    <property type="component" value="Unassembled WGS sequence"/>
</dbReference>
<sequence>MKPQVEPGTTVAPEKYRIVIADGGPYLVYGQPPLVQQFIMPNGEGEIWYFKEGAHYSTKDEPTALCRCGYSQNKPYCDGSHEHADWDPALTASTRPLLEDAEQIDGPEITLTDNEKYCAFARFCDAKGRVWNLAEEEGQEAAELTIREANHCPAGRLSAWKDDKAPVEPHFDPGLGLLEDPLLRISSALWVRGGIPVQRPDGFTYEIRNRVTLCRCGHSSNKPFCDGTHASFKFRDGLPNRPDPNGEEY</sequence>
<dbReference type="InterPro" id="IPR016548">
    <property type="entry name" value="UCP009180"/>
</dbReference>
<keyword evidence="2" id="KW-0479">Metal-binding</keyword>
<dbReference type="RefSeq" id="WP_009134632.1">
    <property type="nucleotide sequence ID" value="NZ_CP102250.1"/>
</dbReference>
<feature type="domain" description="Iron-binding zinc finger CDGSH type" evidence="5">
    <location>
        <begin position="198"/>
        <end position="235"/>
    </location>
</feature>
<dbReference type="InterPro" id="IPR018967">
    <property type="entry name" value="FeS-contain_CDGSH-typ"/>
</dbReference>
<dbReference type="GeneID" id="92815148"/>
<dbReference type="STRING" id="742725.HMPREF9450_01826"/>
<accession>G5HB11</accession>
<evidence type="ECO:0000256" key="3">
    <source>
        <dbReference type="ARBA" id="ARBA00023004"/>
    </source>
</evidence>
<name>G5HB11_9BACT</name>
<protein>
    <recommendedName>
        <fullName evidence="5">Iron-binding zinc finger CDGSH type domain-containing protein</fullName>
    </recommendedName>
</protein>
<evidence type="ECO:0000256" key="2">
    <source>
        <dbReference type="ARBA" id="ARBA00022723"/>
    </source>
</evidence>
<dbReference type="GO" id="GO:0046872">
    <property type="term" value="F:metal ion binding"/>
    <property type="evidence" value="ECO:0007669"/>
    <property type="project" value="UniProtKB-KW"/>
</dbReference>
<organism evidence="6 7">
    <name type="scientific">Alistipes indistinctus YIT 12060</name>
    <dbReference type="NCBI Taxonomy" id="742725"/>
    <lineage>
        <taxon>Bacteria</taxon>
        <taxon>Pseudomonadati</taxon>
        <taxon>Bacteroidota</taxon>
        <taxon>Bacteroidia</taxon>
        <taxon>Bacteroidales</taxon>
        <taxon>Rikenellaceae</taxon>
        <taxon>Alistipes</taxon>
    </lineage>
</organism>
<dbReference type="AlphaFoldDB" id="G5HB11"/>
<keyword evidence="3" id="KW-0408">Iron</keyword>
<dbReference type="InterPro" id="IPR042216">
    <property type="entry name" value="MitoNEET_CISD"/>
</dbReference>
<dbReference type="Pfam" id="PF09360">
    <property type="entry name" value="zf-CDGSH"/>
    <property type="match status" value="2"/>
</dbReference>